<keyword evidence="2" id="KW-1185">Reference proteome</keyword>
<dbReference type="AlphaFoldDB" id="A0A9J5ZCG3"/>
<comment type="caution">
    <text evidence="1">The sequence shown here is derived from an EMBL/GenBank/DDBJ whole genome shotgun (WGS) entry which is preliminary data.</text>
</comment>
<evidence type="ECO:0000313" key="1">
    <source>
        <dbReference type="EMBL" id="KAG5609172.1"/>
    </source>
</evidence>
<sequence length="67" mass="7762">MHVAEVQTLRWMCGCTLSDKIRNGGYQEMVRVAYVAGKTRESGRGRLTKYWGEVLDKTCRIFMFPET</sequence>
<name>A0A9J5ZCG3_SOLCO</name>
<dbReference type="EMBL" id="JACXVP010000004">
    <property type="protein sequence ID" value="KAG5609172.1"/>
    <property type="molecule type" value="Genomic_DNA"/>
</dbReference>
<accession>A0A9J5ZCG3</accession>
<reference evidence="1 2" key="1">
    <citation type="submission" date="2020-09" db="EMBL/GenBank/DDBJ databases">
        <title>De no assembly of potato wild relative species, Solanum commersonii.</title>
        <authorList>
            <person name="Cho K."/>
        </authorList>
    </citation>
    <scope>NUCLEOTIDE SEQUENCE [LARGE SCALE GENOMIC DNA]</scope>
    <source>
        <strain evidence="1">LZ3.2</strain>
        <tissue evidence="1">Leaf</tissue>
    </source>
</reference>
<gene>
    <name evidence="1" type="ORF">H5410_020453</name>
</gene>
<dbReference type="Proteomes" id="UP000824120">
    <property type="component" value="Chromosome 4"/>
</dbReference>
<evidence type="ECO:0000313" key="2">
    <source>
        <dbReference type="Proteomes" id="UP000824120"/>
    </source>
</evidence>
<proteinExistence type="predicted"/>
<dbReference type="OrthoDB" id="1303839at2759"/>
<organism evidence="1 2">
    <name type="scientific">Solanum commersonii</name>
    <name type="common">Commerson's wild potato</name>
    <name type="synonym">Commerson's nightshade</name>
    <dbReference type="NCBI Taxonomy" id="4109"/>
    <lineage>
        <taxon>Eukaryota</taxon>
        <taxon>Viridiplantae</taxon>
        <taxon>Streptophyta</taxon>
        <taxon>Embryophyta</taxon>
        <taxon>Tracheophyta</taxon>
        <taxon>Spermatophyta</taxon>
        <taxon>Magnoliopsida</taxon>
        <taxon>eudicotyledons</taxon>
        <taxon>Gunneridae</taxon>
        <taxon>Pentapetalae</taxon>
        <taxon>asterids</taxon>
        <taxon>lamiids</taxon>
        <taxon>Solanales</taxon>
        <taxon>Solanaceae</taxon>
        <taxon>Solanoideae</taxon>
        <taxon>Solaneae</taxon>
        <taxon>Solanum</taxon>
    </lineage>
</organism>
<protein>
    <submittedName>
        <fullName evidence="1">Uncharacterized protein</fullName>
    </submittedName>
</protein>